<dbReference type="InterPro" id="IPR001944">
    <property type="entry name" value="Glycoside_Hdrlase_35"/>
</dbReference>
<evidence type="ECO:0000259" key="8">
    <source>
        <dbReference type="Pfam" id="PF21467"/>
    </source>
</evidence>
<comment type="caution">
    <text evidence="9">The sequence shown here is derived from an EMBL/GenBank/DDBJ whole genome shotgun (WGS) entry which is preliminary data.</text>
</comment>
<evidence type="ECO:0000259" key="6">
    <source>
        <dbReference type="Pfam" id="PF01301"/>
    </source>
</evidence>
<evidence type="ECO:0000259" key="7">
    <source>
        <dbReference type="Pfam" id="PF21317"/>
    </source>
</evidence>
<sequence length="629" mass="70207">MQMKRREFIRIALLSTLAMDRRILAADSEGAHGIATPIPDGKPHRFILQDHDFMLDGAHFQIRSGEMHPARIPKSHWQHRIRMAKAMGLNTIALYVMWNYLEREPGVFDFSSENRDFVSFIKLCQQEGMWVYLRPGPYICGEWDMGGLPPYLLRDKDIKLRDRHDPDYMAAVRRYIAAIAPKIAPLMADAGGPILMLQVENEYSSFDADVGYLQAIRDLWRAHGIIGPFSISDVLPDLKRRHAYLPGAVLGLDGAEPPQLREGVHFAPHAPVWVGEAYPGWLTHWGEHELAHKDCADALRKIMAGGYSFNLYVVHGGTNFGLTAGANADDDGSHFQPVITSYDYGAPIDERGDATPAYHVLRTVIGGANVDTLPSVPPPCPRGSFADVLPAPFASLWDNLPTTPVPTHLPAGNEQLLRQNQGLVVYRKTVKRGRQLHIDGVRDYAVVHIDQAEHGSISRVRDPRLHSSPDLHLAHHGNAGEMTLDILVDSFGHINFGPQTGDHKGLVGHVRLDGKQLYDWQVYGAPLDDAFVANLKPVLTHPDRPGLFFQSSIRLQNQGDVYVDMRAWNKGYVWINGHLLGRYWHVGPQQCLYCPSEWLTEGDNHILILDLHQTNAAPVRCADNLAGTA</sequence>
<keyword evidence="10" id="KW-1185">Reference proteome</keyword>
<protein>
    <recommendedName>
        <fullName evidence="4">Beta-galactosidase</fullName>
        <ecNumber evidence="4">3.2.1.23</ecNumber>
    </recommendedName>
</protein>
<dbReference type="InterPro" id="IPR026283">
    <property type="entry name" value="B-gal_1-like"/>
</dbReference>
<organism evidence="9 10">
    <name type="scientific">Dyella nitratireducens</name>
    <dbReference type="NCBI Taxonomy" id="1849580"/>
    <lineage>
        <taxon>Bacteria</taxon>
        <taxon>Pseudomonadati</taxon>
        <taxon>Pseudomonadota</taxon>
        <taxon>Gammaproteobacteria</taxon>
        <taxon>Lysobacterales</taxon>
        <taxon>Rhodanobacteraceae</taxon>
        <taxon>Dyella</taxon>
    </lineage>
</organism>
<dbReference type="EC" id="3.2.1.23" evidence="4"/>
<dbReference type="PIRSF" id="PIRSF006336">
    <property type="entry name" value="B-gal"/>
    <property type="match status" value="1"/>
</dbReference>
<feature type="domain" description="Beta-galactosidase galactose-binding" evidence="8">
    <location>
        <begin position="547"/>
        <end position="604"/>
    </location>
</feature>
<dbReference type="Proteomes" id="UP000620046">
    <property type="component" value="Unassembled WGS sequence"/>
</dbReference>
<reference evidence="10" key="1">
    <citation type="journal article" date="2019" name="Int. J. Syst. Evol. Microbiol.">
        <title>The Global Catalogue of Microorganisms (GCM) 10K type strain sequencing project: providing services to taxonomists for standard genome sequencing and annotation.</title>
        <authorList>
            <consortium name="The Broad Institute Genomics Platform"/>
            <consortium name="The Broad Institute Genome Sequencing Center for Infectious Disease"/>
            <person name="Wu L."/>
            <person name="Ma J."/>
        </authorList>
    </citation>
    <scope>NUCLEOTIDE SEQUENCE [LARGE SCALE GENOMIC DNA]</scope>
    <source>
        <strain evidence="10">CGMCC 1.15439</strain>
    </source>
</reference>
<evidence type="ECO:0000313" key="9">
    <source>
        <dbReference type="EMBL" id="GGA38921.1"/>
    </source>
</evidence>
<dbReference type="PRINTS" id="PR00742">
    <property type="entry name" value="GLHYDRLASE35"/>
</dbReference>
<name>A0ABQ1G8S5_9GAMM</name>
<dbReference type="EMBL" id="BMJA01000002">
    <property type="protein sequence ID" value="GGA38921.1"/>
    <property type="molecule type" value="Genomic_DNA"/>
</dbReference>
<keyword evidence="2 4" id="KW-0378">Hydrolase</keyword>
<accession>A0ABQ1G8S5</accession>
<dbReference type="Pfam" id="PF01301">
    <property type="entry name" value="Glyco_hydro_35"/>
    <property type="match status" value="1"/>
</dbReference>
<dbReference type="SUPFAM" id="SSF51445">
    <property type="entry name" value="(Trans)glycosidases"/>
    <property type="match status" value="1"/>
</dbReference>
<feature type="domain" description="Glycoside hydrolase 35 catalytic" evidence="6">
    <location>
        <begin position="53"/>
        <end position="365"/>
    </location>
</feature>
<dbReference type="InterPro" id="IPR031330">
    <property type="entry name" value="Gly_Hdrlase_35_cat"/>
</dbReference>
<evidence type="ECO:0000313" key="10">
    <source>
        <dbReference type="Proteomes" id="UP000620046"/>
    </source>
</evidence>
<dbReference type="Gene3D" id="2.60.120.260">
    <property type="entry name" value="Galactose-binding domain-like"/>
    <property type="match status" value="2"/>
</dbReference>
<dbReference type="PANTHER" id="PTHR23421">
    <property type="entry name" value="BETA-GALACTOSIDASE RELATED"/>
    <property type="match status" value="1"/>
</dbReference>
<dbReference type="Gene3D" id="3.20.20.80">
    <property type="entry name" value="Glycosidases"/>
    <property type="match status" value="1"/>
</dbReference>
<dbReference type="PROSITE" id="PS01182">
    <property type="entry name" value="GLYCOSYL_HYDROL_F35"/>
    <property type="match status" value="1"/>
</dbReference>
<keyword evidence="3 4" id="KW-0326">Glycosidase</keyword>
<dbReference type="Pfam" id="PF21317">
    <property type="entry name" value="BetaGal_ABD_1"/>
    <property type="match status" value="1"/>
</dbReference>
<dbReference type="SUPFAM" id="SSF49785">
    <property type="entry name" value="Galactose-binding domain-like"/>
    <property type="match status" value="1"/>
</dbReference>
<proteinExistence type="inferred from homology"/>
<dbReference type="InterPro" id="IPR048913">
    <property type="entry name" value="BetaGal_gal-bd"/>
</dbReference>
<dbReference type="InterPro" id="IPR017853">
    <property type="entry name" value="GH"/>
</dbReference>
<dbReference type="InterPro" id="IPR019801">
    <property type="entry name" value="Glyco_hydro_35_CS"/>
</dbReference>
<evidence type="ECO:0000256" key="4">
    <source>
        <dbReference type="RuleBase" id="RU000675"/>
    </source>
</evidence>
<dbReference type="Pfam" id="PF21467">
    <property type="entry name" value="BetaGal_gal-bd"/>
    <property type="match status" value="1"/>
</dbReference>
<comment type="similarity">
    <text evidence="1 5">Belongs to the glycosyl hydrolase 35 family.</text>
</comment>
<comment type="catalytic activity">
    <reaction evidence="4">
        <text>Hydrolysis of terminal non-reducing beta-D-galactose residues in beta-D-galactosides.</text>
        <dbReference type="EC" id="3.2.1.23"/>
    </reaction>
</comment>
<evidence type="ECO:0000256" key="3">
    <source>
        <dbReference type="ARBA" id="ARBA00023295"/>
    </source>
</evidence>
<dbReference type="InterPro" id="IPR048912">
    <property type="entry name" value="BetaGal1-like_ABD1"/>
</dbReference>
<evidence type="ECO:0000256" key="5">
    <source>
        <dbReference type="RuleBase" id="RU003679"/>
    </source>
</evidence>
<dbReference type="InterPro" id="IPR008979">
    <property type="entry name" value="Galactose-bd-like_sf"/>
</dbReference>
<evidence type="ECO:0000256" key="1">
    <source>
        <dbReference type="ARBA" id="ARBA00009809"/>
    </source>
</evidence>
<evidence type="ECO:0000256" key="2">
    <source>
        <dbReference type="ARBA" id="ARBA00022801"/>
    </source>
</evidence>
<gene>
    <name evidence="9" type="ORF">GCM10010981_30190</name>
</gene>
<feature type="domain" description="Beta-galactosidase 1-like first all-beta" evidence="7">
    <location>
        <begin position="417"/>
        <end position="523"/>
    </location>
</feature>